<dbReference type="EMBL" id="WSUT01000005">
    <property type="protein sequence ID" value="MWC44170.1"/>
    <property type="molecule type" value="Genomic_DNA"/>
</dbReference>
<dbReference type="OrthoDB" id="9771666at2"/>
<protein>
    <submittedName>
        <fullName evidence="6">Acetyl esterase/lipase</fullName>
    </submittedName>
    <submittedName>
        <fullName evidence="5">Alpha/beta hydrolase fold domain-containing protein</fullName>
    </submittedName>
</protein>
<dbReference type="RefSeq" id="WP_149681731.1">
    <property type="nucleotide sequence ID" value="NZ_FNBI01000002.1"/>
</dbReference>
<dbReference type="PANTHER" id="PTHR48081:SF6">
    <property type="entry name" value="PEPTIDASE S9 PROLYL OLIGOPEPTIDASE CATALYTIC DOMAIN-CONTAINING PROTEIN"/>
    <property type="match status" value="1"/>
</dbReference>
<dbReference type="InterPro" id="IPR049492">
    <property type="entry name" value="BD-FAE-like_dom"/>
</dbReference>
<dbReference type="GO" id="GO:0016787">
    <property type="term" value="F:hydrolase activity"/>
    <property type="evidence" value="ECO:0007669"/>
    <property type="project" value="UniProtKB-KW"/>
</dbReference>
<proteinExistence type="predicted"/>
<dbReference type="SUPFAM" id="SSF53474">
    <property type="entry name" value="alpha/beta-Hydrolases"/>
    <property type="match status" value="1"/>
</dbReference>
<evidence type="ECO:0000256" key="1">
    <source>
        <dbReference type="ARBA" id="ARBA00022801"/>
    </source>
</evidence>
<feature type="domain" description="BD-FAE-like" evidence="4">
    <location>
        <begin position="87"/>
        <end position="269"/>
    </location>
</feature>
<sequence>MISRRTLIAATAALPLATRATAQARPQTPWPPAEHVKLWPGPPPGAPNPLPRYAPEMSGNPADPELWLRGVVEPVIGVFRPERPDGRAVLSIPGGGYGFVSIENEGIDVARALNPQGITVFALAYRLPGEGWANRADVPLQDAQRAMRLIRANAARYAIDPTRLAALGFSAGGHLAAALTVGHADRIYAPIDAADRQSARPDATGLVYPVTRMSDPRTRGRSTDNLLGPTPAPETVTRYDTPPRVRADTPPLFIAHAMDDPAARVEESFAILAAARAANVPVEAHLFERGGHGFGARRAAEGTPPREWPHLFDLWLRQRFNRTAA</sequence>
<evidence type="ECO:0000313" key="6">
    <source>
        <dbReference type="EMBL" id="SDF14762.1"/>
    </source>
</evidence>
<name>A0A1G7IPT5_9SPHN</name>
<feature type="region of interest" description="Disordered" evidence="2">
    <location>
        <begin position="212"/>
        <end position="244"/>
    </location>
</feature>
<dbReference type="Pfam" id="PF20434">
    <property type="entry name" value="BD-FAE"/>
    <property type="match status" value="1"/>
</dbReference>
<keyword evidence="7" id="KW-1185">Reference proteome</keyword>
<dbReference type="PANTHER" id="PTHR48081">
    <property type="entry name" value="AB HYDROLASE SUPERFAMILY PROTEIN C4A8.06C"/>
    <property type="match status" value="1"/>
</dbReference>
<dbReference type="InterPro" id="IPR050300">
    <property type="entry name" value="GDXG_lipolytic_enzyme"/>
</dbReference>
<evidence type="ECO:0000313" key="7">
    <source>
        <dbReference type="Proteomes" id="UP000323502"/>
    </source>
</evidence>
<keyword evidence="3" id="KW-0732">Signal</keyword>
<dbReference type="Proteomes" id="UP000436801">
    <property type="component" value="Unassembled WGS sequence"/>
</dbReference>
<dbReference type="Gene3D" id="3.40.50.1820">
    <property type="entry name" value="alpha/beta hydrolase"/>
    <property type="match status" value="1"/>
</dbReference>
<organism evidence="6 7">
    <name type="scientific">Sphingomonas carotinifaciens</name>
    <dbReference type="NCBI Taxonomy" id="1166323"/>
    <lineage>
        <taxon>Bacteria</taxon>
        <taxon>Pseudomonadati</taxon>
        <taxon>Pseudomonadota</taxon>
        <taxon>Alphaproteobacteria</taxon>
        <taxon>Sphingomonadales</taxon>
        <taxon>Sphingomonadaceae</taxon>
        <taxon>Sphingomonas</taxon>
    </lineage>
</organism>
<dbReference type="AlphaFoldDB" id="A0A1G7IPT5"/>
<keyword evidence="1 5" id="KW-0378">Hydrolase</keyword>
<reference evidence="6 7" key="1">
    <citation type="submission" date="2016-10" db="EMBL/GenBank/DDBJ databases">
        <authorList>
            <person name="Varghese N."/>
            <person name="Submissions S."/>
        </authorList>
    </citation>
    <scope>NUCLEOTIDE SEQUENCE [LARGE SCALE GENOMIC DNA]</scope>
    <source>
        <strain evidence="6 7">S7-754</strain>
    </source>
</reference>
<evidence type="ECO:0000259" key="4">
    <source>
        <dbReference type="Pfam" id="PF20434"/>
    </source>
</evidence>
<evidence type="ECO:0000256" key="2">
    <source>
        <dbReference type="SAM" id="MobiDB-lite"/>
    </source>
</evidence>
<evidence type="ECO:0000256" key="3">
    <source>
        <dbReference type="SAM" id="SignalP"/>
    </source>
</evidence>
<accession>A0A1G7IPT5</accession>
<dbReference type="Proteomes" id="UP000323502">
    <property type="component" value="Unassembled WGS sequence"/>
</dbReference>
<reference evidence="5 8" key="2">
    <citation type="submission" date="2019-12" db="EMBL/GenBank/DDBJ databases">
        <authorList>
            <person name="Zheng J."/>
        </authorList>
    </citation>
    <scope>NUCLEOTIDE SEQUENCE [LARGE SCALE GENOMIC DNA]</scope>
    <source>
        <strain evidence="5 8">DSM 27347</strain>
    </source>
</reference>
<evidence type="ECO:0000313" key="8">
    <source>
        <dbReference type="Proteomes" id="UP000436801"/>
    </source>
</evidence>
<evidence type="ECO:0000313" key="5">
    <source>
        <dbReference type="EMBL" id="MWC44170.1"/>
    </source>
</evidence>
<dbReference type="InterPro" id="IPR029058">
    <property type="entry name" value="AB_hydrolase_fold"/>
</dbReference>
<feature type="chain" id="PRO_5036019122" evidence="3">
    <location>
        <begin position="25"/>
        <end position="325"/>
    </location>
</feature>
<gene>
    <name evidence="5" type="ORF">GQR91_10980</name>
    <name evidence="6" type="ORF">SAMN05216557_102337</name>
</gene>
<feature type="signal peptide" evidence="3">
    <location>
        <begin position="1"/>
        <end position="24"/>
    </location>
</feature>
<dbReference type="EMBL" id="FNBI01000002">
    <property type="protein sequence ID" value="SDF14762.1"/>
    <property type="molecule type" value="Genomic_DNA"/>
</dbReference>